<accession>A0A4Y7TCE1</accession>
<name>A0A4Y7TCE1_COPMI</name>
<reference evidence="1 2" key="1">
    <citation type="journal article" date="2019" name="Nat. Ecol. Evol.">
        <title>Megaphylogeny resolves global patterns of mushroom evolution.</title>
        <authorList>
            <person name="Varga T."/>
            <person name="Krizsan K."/>
            <person name="Foldi C."/>
            <person name="Dima B."/>
            <person name="Sanchez-Garcia M."/>
            <person name="Sanchez-Ramirez S."/>
            <person name="Szollosi G.J."/>
            <person name="Szarkandi J.G."/>
            <person name="Papp V."/>
            <person name="Albert L."/>
            <person name="Andreopoulos W."/>
            <person name="Angelini C."/>
            <person name="Antonin V."/>
            <person name="Barry K.W."/>
            <person name="Bougher N.L."/>
            <person name="Buchanan P."/>
            <person name="Buyck B."/>
            <person name="Bense V."/>
            <person name="Catcheside P."/>
            <person name="Chovatia M."/>
            <person name="Cooper J."/>
            <person name="Damon W."/>
            <person name="Desjardin D."/>
            <person name="Finy P."/>
            <person name="Geml J."/>
            <person name="Haridas S."/>
            <person name="Hughes K."/>
            <person name="Justo A."/>
            <person name="Karasinski D."/>
            <person name="Kautmanova I."/>
            <person name="Kiss B."/>
            <person name="Kocsube S."/>
            <person name="Kotiranta H."/>
            <person name="LaButti K.M."/>
            <person name="Lechner B.E."/>
            <person name="Liimatainen K."/>
            <person name="Lipzen A."/>
            <person name="Lukacs Z."/>
            <person name="Mihaltcheva S."/>
            <person name="Morgado L.N."/>
            <person name="Niskanen T."/>
            <person name="Noordeloos M.E."/>
            <person name="Ohm R.A."/>
            <person name="Ortiz-Santana B."/>
            <person name="Ovrebo C."/>
            <person name="Racz N."/>
            <person name="Riley R."/>
            <person name="Savchenko A."/>
            <person name="Shiryaev A."/>
            <person name="Soop K."/>
            <person name="Spirin V."/>
            <person name="Szebenyi C."/>
            <person name="Tomsovsky M."/>
            <person name="Tulloss R.E."/>
            <person name="Uehling J."/>
            <person name="Grigoriev I.V."/>
            <person name="Vagvolgyi C."/>
            <person name="Papp T."/>
            <person name="Martin F.M."/>
            <person name="Miettinen O."/>
            <person name="Hibbett D.S."/>
            <person name="Nagy L.G."/>
        </authorList>
    </citation>
    <scope>NUCLEOTIDE SEQUENCE [LARGE SCALE GENOMIC DNA]</scope>
    <source>
        <strain evidence="1 2">FP101781</strain>
    </source>
</reference>
<evidence type="ECO:0000313" key="2">
    <source>
        <dbReference type="Proteomes" id="UP000298030"/>
    </source>
</evidence>
<organism evidence="1 2">
    <name type="scientific">Coprinellus micaceus</name>
    <name type="common">Glistening ink-cap mushroom</name>
    <name type="synonym">Coprinus micaceus</name>
    <dbReference type="NCBI Taxonomy" id="71717"/>
    <lineage>
        <taxon>Eukaryota</taxon>
        <taxon>Fungi</taxon>
        <taxon>Dikarya</taxon>
        <taxon>Basidiomycota</taxon>
        <taxon>Agaricomycotina</taxon>
        <taxon>Agaricomycetes</taxon>
        <taxon>Agaricomycetidae</taxon>
        <taxon>Agaricales</taxon>
        <taxon>Agaricineae</taxon>
        <taxon>Psathyrellaceae</taxon>
        <taxon>Coprinellus</taxon>
    </lineage>
</organism>
<comment type="caution">
    <text evidence="1">The sequence shown here is derived from an EMBL/GenBank/DDBJ whole genome shotgun (WGS) entry which is preliminary data.</text>
</comment>
<dbReference type="EMBL" id="QPFP01000019">
    <property type="protein sequence ID" value="TEB31232.1"/>
    <property type="molecule type" value="Genomic_DNA"/>
</dbReference>
<gene>
    <name evidence="1" type="ORF">FA13DRAFT_352115</name>
</gene>
<evidence type="ECO:0000313" key="1">
    <source>
        <dbReference type="EMBL" id="TEB31232.1"/>
    </source>
</evidence>
<sequence>MVSGPETGVGVRSTPDFGVKAPIFLSGPLKYSISPLFSTYFSSAGPPSRGRMSGLAPRFALQIPIFCPVGISVARPTAAFPSGPGSRCPPSFRGS</sequence>
<protein>
    <submittedName>
        <fullName evidence="1">Uncharacterized protein</fullName>
    </submittedName>
</protein>
<dbReference type="Proteomes" id="UP000298030">
    <property type="component" value="Unassembled WGS sequence"/>
</dbReference>
<keyword evidence="2" id="KW-1185">Reference proteome</keyword>
<proteinExistence type="predicted"/>
<dbReference type="AlphaFoldDB" id="A0A4Y7TCE1"/>